<evidence type="ECO:0000313" key="2">
    <source>
        <dbReference type="Proteomes" id="UP000000330"/>
    </source>
</evidence>
<gene>
    <name evidence="1" type="ORF">Acj133p238</name>
</gene>
<reference evidence="1 2" key="1">
    <citation type="journal article" date="2010" name="Virol. J.">
        <title>Genomes of the T4-related bacteriophages as windows on microbial genome evolution.</title>
        <authorList>
            <person name="Petrov V.M."/>
            <person name="Ratnayaka S."/>
            <person name="Nolan J.M."/>
            <person name="Miller E.S."/>
            <person name="Karam J.D."/>
        </authorList>
    </citation>
    <scope>NUCLEOTIDE SEQUENCE [LARGE SCALE GENOMIC DNA]</scope>
    <source>
        <strain evidence="1">Acj133</strain>
    </source>
</reference>
<keyword evidence="2" id="KW-1185">Reference proteome</keyword>
<dbReference type="RefSeq" id="YP_004300819.1">
    <property type="nucleotide sequence ID" value="NC_015250.1"/>
</dbReference>
<evidence type="ECO:0000313" key="1">
    <source>
        <dbReference type="EMBL" id="ADJ19553.1"/>
    </source>
</evidence>
<proteinExistence type="predicted"/>
<dbReference type="Proteomes" id="UP000000330">
    <property type="component" value="Segment"/>
</dbReference>
<dbReference type="EMBL" id="HM114315">
    <property type="protein sequence ID" value="ADJ19553.1"/>
    <property type="molecule type" value="Genomic_DNA"/>
</dbReference>
<dbReference type="KEGG" id="vg:10323225"/>
<dbReference type="GeneID" id="10323225"/>
<sequence length="162" mass="18329">MDGKDHTIYTPHQYPFYVMISKKGVVITVEKRCPTVKPFIANSKWEVGGTPELARVAETETPIKEWETLHEIHHSGQRLTVTVPSKTAELKCEIPVPLPNDTESSAAYKPVLDGNHDPVVITRSHLLWDYLLKHGMLFRTKEEAALAQYGIHSALIRLNEPH</sequence>
<accession>D9I6H2</accession>
<protein>
    <submittedName>
        <fullName evidence="1">Uncharacterized protein</fullName>
    </submittedName>
</protein>
<name>D9I6H2_9CAUD</name>
<organism evidence="1 2">
    <name type="scientific">Acinetobacter phage 133</name>
    <dbReference type="NCBI Taxonomy" id="2919552"/>
    <lineage>
        <taxon>Viruses</taxon>
        <taxon>Duplodnaviria</taxon>
        <taxon>Heunggongvirae</taxon>
        <taxon>Uroviricota</taxon>
        <taxon>Caudoviricetes</taxon>
        <taxon>Pantevenvirales</taxon>
        <taxon>Straboviridae</taxon>
        <taxon>Tevenvirinae</taxon>
        <taxon>Centumtrigintavirus</taxon>
        <taxon>Centumtrigintavirus cv133</taxon>
        <taxon>Acinetobacter virus 133</taxon>
    </lineage>
</organism>